<gene>
    <name evidence="9" type="ORF">I8J31_03295</name>
</gene>
<keyword evidence="6 7" id="KW-0472">Membrane</keyword>
<accession>A0A934JLR8</accession>
<feature type="transmembrane region" description="Helical" evidence="7">
    <location>
        <begin position="42"/>
        <end position="65"/>
    </location>
</feature>
<dbReference type="GO" id="GO:0012505">
    <property type="term" value="C:endomembrane system"/>
    <property type="evidence" value="ECO:0007669"/>
    <property type="project" value="UniProtKB-SubCell"/>
</dbReference>
<dbReference type="PANTHER" id="PTHR23514:SF3">
    <property type="entry name" value="BYPASS OF STOP CODON PROTEIN 6"/>
    <property type="match status" value="1"/>
</dbReference>
<dbReference type="InterPro" id="IPR051788">
    <property type="entry name" value="MFS_Transporter"/>
</dbReference>
<feature type="transmembrane region" description="Helical" evidence="7">
    <location>
        <begin position="130"/>
        <end position="153"/>
    </location>
</feature>
<feature type="transmembrane region" description="Helical" evidence="7">
    <location>
        <begin position="159"/>
        <end position="177"/>
    </location>
</feature>
<evidence type="ECO:0000256" key="1">
    <source>
        <dbReference type="ARBA" id="ARBA00004127"/>
    </source>
</evidence>
<dbReference type="Gene3D" id="1.20.1250.20">
    <property type="entry name" value="MFS general substrate transporter like domains"/>
    <property type="match status" value="2"/>
</dbReference>
<feature type="transmembrane region" description="Helical" evidence="7">
    <location>
        <begin position="364"/>
        <end position="386"/>
    </location>
</feature>
<feature type="transmembrane region" description="Helical" evidence="7">
    <location>
        <begin position="246"/>
        <end position="266"/>
    </location>
</feature>
<dbReference type="Pfam" id="PF07690">
    <property type="entry name" value="MFS_1"/>
    <property type="match status" value="1"/>
</dbReference>
<feature type="domain" description="Major facilitator superfamily (MFS) profile" evidence="8">
    <location>
        <begin position="7"/>
        <end position="392"/>
    </location>
</feature>
<evidence type="ECO:0000256" key="4">
    <source>
        <dbReference type="ARBA" id="ARBA00022692"/>
    </source>
</evidence>
<evidence type="ECO:0000259" key="8">
    <source>
        <dbReference type="PROSITE" id="PS50850"/>
    </source>
</evidence>
<dbReference type="InterPro" id="IPR011701">
    <property type="entry name" value="MFS"/>
</dbReference>
<feature type="transmembrane region" description="Helical" evidence="7">
    <location>
        <begin position="97"/>
        <end position="118"/>
    </location>
</feature>
<evidence type="ECO:0000256" key="2">
    <source>
        <dbReference type="ARBA" id="ARBA00008335"/>
    </source>
</evidence>
<evidence type="ECO:0000256" key="3">
    <source>
        <dbReference type="ARBA" id="ARBA00022448"/>
    </source>
</evidence>
<dbReference type="SUPFAM" id="SSF103473">
    <property type="entry name" value="MFS general substrate transporter"/>
    <property type="match status" value="1"/>
</dbReference>
<feature type="transmembrane region" description="Helical" evidence="7">
    <location>
        <begin position="337"/>
        <end position="358"/>
    </location>
</feature>
<feature type="transmembrane region" description="Helical" evidence="7">
    <location>
        <begin position="278"/>
        <end position="298"/>
    </location>
</feature>
<evidence type="ECO:0000256" key="5">
    <source>
        <dbReference type="ARBA" id="ARBA00022989"/>
    </source>
</evidence>
<protein>
    <submittedName>
        <fullName evidence="9">MFS transporter</fullName>
    </submittedName>
</protein>
<name>A0A934JLR8_9GAMM</name>
<dbReference type="AlphaFoldDB" id="A0A934JLR8"/>
<keyword evidence="3" id="KW-0813">Transport</keyword>
<feature type="transmembrane region" description="Helical" evidence="7">
    <location>
        <begin position="304"/>
        <end position="325"/>
    </location>
</feature>
<keyword evidence="4 7" id="KW-0812">Transmembrane</keyword>
<comment type="subcellular location">
    <subcellularLocation>
        <location evidence="1">Endomembrane system</location>
        <topology evidence="1">Multi-pass membrane protein</topology>
    </subcellularLocation>
</comment>
<dbReference type="Proteomes" id="UP000628710">
    <property type="component" value="Unassembled WGS sequence"/>
</dbReference>
<dbReference type="GO" id="GO:0016020">
    <property type="term" value="C:membrane"/>
    <property type="evidence" value="ECO:0007669"/>
    <property type="project" value="TreeGrafter"/>
</dbReference>
<feature type="transmembrane region" description="Helical" evidence="7">
    <location>
        <begin position="72"/>
        <end position="91"/>
    </location>
</feature>
<keyword evidence="5 7" id="KW-1133">Transmembrane helix</keyword>
<comment type="caution">
    <text evidence="9">The sequence shown here is derived from an EMBL/GenBank/DDBJ whole genome shotgun (WGS) entry which is preliminary data.</text>
</comment>
<reference evidence="9" key="1">
    <citation type="submission" date="2020-12" db="EMBL/GenBank/DDBJ databases">
        <title>Marinomonas arctica sp. nov., a psychrotolerant bacterium isolated from the Arctic.</title>
        <authorList>
            <person name="Zhang Y."/>
        </authorList>
    </citation>
    <scope>NUCLEOTIDE SEQUENCE</scope>
    <source>
        <strain evidence="9">C1424</strain>
    </source>
</reference>
<dbReference type="EMBL" id="JAEMNX010000002">
    <property type="protein sequence ID" value="MBJ7536698.1"/>
    <property type="molecule type" value="Genomic_DNA"/>
</dbReference>
<evidence type="ECO:0000313" key="9">
    <source>
        <dbReference type="EMBL" id="MBJ7536698.1"/>
    </source>
</evidence>
<keyword evidence="10" id="KW-1185">Reference proteome</keyword>
<proteinExistence type="inferred from homology"/>
<evidence type="ECO:0000313" key="10">
    <source>
        <dbReference type="Proteomes" id="UP000628710"/>
    </source>
</evidence>
<evidence type="ECO:0000256" key="6">
    <source>
        <dbReference type="ARBA" id="ARBA00023136"/>
    </source>
</evidence>
<dbReference type="GO" id="GO:0022857">
    <property type="term" value="F:transmembrane transporter activity"/>
    <property type="evidence" value="ECO:0007669"/>
    <property type="project" value="InterPro"/>
</dbReference>
<dbReference type="RefSeq" id="WP_199466873.1">
    <property type="nucleotide sequence ID" value="NZ_JAEMNX010000002.1"/>
</dbReference>
<dbReference type="PANTHER" id="PTHR23514">
    <property type="entry name" value="BYPASS OF STOP CODON PROTEIN 6"/>
    <property type="match status" value="1"/>
</dbReference>
<comment type="similarity">
    <text evidence="2">Belongs to the major facilitator superfamily.</text>
</comment>
<dbReference type="InterPro" id="IPR036259">
    <property type="entry name" value="MFS_trans_sf"/>
</dbReference>
<sequence>MRTSGILLIIAYLGFISLGLPDAAHGINWPFVKAEFDVPIGWLGIVITAGGIGYLLSSFSVGVLLAKFGIGWLLSISSLLVSMGLFGFAMSSDFFLFSLYAIVIGMGSGAIDAGLNSYAAEHFTAKHMNWLHAAFGVGATLGPLIVTFVLVHGLQNWRLGYGVLACILLLMTAVFVFSRHLWSSDKHLYRQVGEVAPVVVVSQRQALAHPIVRFQIAFFFLYTGFEVGVGQWAFSLMTESRGISVANAGMWVAVYWGALAFGRAIFGFLVERFAIDSLLRFCLMGMVLGALSFCINTTPYASYLGLTLMGFCAAPLFPCMVSQTAKRMEKAYSTHAIGFQMSGAVLGAMSLPFLSGLLGESLGLTLLGVSFVFYALGLWGIFEIILIKSKVVKVKNDIPQPL</sequence>
<dbReference type="InterPro" id="IPR020846">
    <property type="entry name" value="MFS_dom"/>
</dbReference>
<dbReference type="PROSITE" id="PS50850">
    <property type="entry name" value="MFS"/>
    <property type="match status" value="1"/>
</dbReference>
<organism evidence="9 10">
    <name type="scientific">Marinomonas transparens</name>
    <dbReference type="NCBI Taxonomy" id="2795388"/>
    <lineage>
        <taxon>Bacteria</taxon>
        <taxon>Pseudomonadati</taxon>
        <taxon>Pseudomonadota</taxon>
        <taxon>Gammaproteobacteria</taxon>
        <taxon>Oceanospirillales</taxon>
        <taxon>Oceanospirillaceae</taxon>
        <taxon>Marinomonas</taxon>
    </lineage>
</organism>
<feature type="transmembrane region" description="Helical" evidence="7">
    <location>
        <begin position="214"/>
        <end position="234"/>
    </location>
</feature>
<evidence type="ECO:0000256" key="7">
    <source>
        <dbReference type="SAM" id="Phobius"/>
    </source>
</evidence>